<keyword evidence="3" id="KW-0347">Helicase</keyword>
<dbReference type="InterPro" id="IPR011545">
    <property type="entry name" value="DEAD/DEAH_box_helicase_dom"/>
</dbReference>
<dbReference type="InterPro" id="IPR027417">
    <property type="entry name" value="P-loop_NTPase"/>
</dbReference>
<reference evidence="3" key="1">
    <citation type="journal article" date="2023" name="Mol. Phylogenet. Evol.">
        <title>Genome-scale phylogeny and comparative genomics of the fungal order Sordariales.</title>
        <authorList>
            <person name="Hensen N."/>
            <person name="Bonometti L."/>
            <person name="Westerberg I."/>
            <person name="Brannstrom I.O."/>
            <person name="Guillou S."/>
            <person name="Cros-Aarteil S."/>
            <person name="Calhoun S."/>
            <person name="Haridas S."/>
            <person name="Kuo A."/>
            <person name="Mondo S."/>
            <person name="Pangilinan J."/>
            <person name="Riley R."/>
            <person name="LaButti K."/>
            <person name="Andreopoulos B."/>
            <person name="Lipzen A."/>
            <person name="Chen C."/>
            <person name="Yan M."/>
            <person name="Daum C."/>
            <person name="Ng V."/>
            <person name="Clum A."/>
            <person name="Steindorff A."/>
            <person name="Ohm R.A."/>
            <person name="Martin F."/>
            <person name="Silar P."/>
            <person name="Natvig D.O."/>
            <person name="Lalanne C."/>
            <person name="Gautier V."/>
            <person name="Ament-Velasquez S.L."/>
            <person name="Kruys A."/>
            <person name="Hutchinson M.I."/>
            <person name="Powell A.J."/>
            <person name="Barry K."/>
            <person name="Miller A.N."/>
            <person name="Grigoriev I.V."/>
            <person name="Debuchy R."/>
            <person name="Gladieux P."/>
            <person name="Hiltunen Thoren M."/>
            <person name="Johannesson H."/>
        </authorList>
    </citation>
    <scope>NUCLEOTIDE SEQUENCE</scope>
    <source>
        <strain evidence="3">CBS 532.94</strain>
    </source>
</reference>
<gene>
    <name evidence="3" type="ORF">C8A03DRAFT_39690</name>
</gene>
<comment type="similarity">
    <text evidence="1">Belongs to the helicase family. RecQ subfamily.</text>
</comment>
<dbReference type="SMART" id="SM00487">
    <property type="entry name" value="DEXDc"/>
    <property type="match status" value="1"/>
</dbReference>
<evidence type="ECO:0000256" key="1">
    <source>
        <dbReference type="ARBA" id="ARBA00005446"/>
    </source>
</evidence>
<dbReference type="InterPro" id="IPR014001">
    <property type="entry name" value="Helicase_ATP-bd"/>
</dbReference>
<dbReference type="GO" id="GO:0005694">
    <property type="term" value="C:chromosome"/>
    <property type="evidence" value="ECO:0007669"/>
    <property type="project" value="TreeGrafter"/>
</dbReference>
<keyword evidence="3" id="KW-0378">Hydrolase</keyword>
<evidence type="ECO:0000259" key="2">
    <source>
        <dbReference type="PROSITE" id="PS51192"/>
    </source>
</evidence>
<sequence length="525" mass="58647">AVRRYGAAVERFREWMLVLMHMTGGMPARSWEILGIRHANTENGGVRNIFVDRGMVCFVISYHKTYRTTGRVKVIHRYVPREVGELLVWYLWLVLPFWQQVQAMLDGADAPSAFLWADRVVGWKGGEAAGSEGPGDRVGAVAEAGEEGPGAAPVRGRKWTPDRMRRALQQHSGRFLGTRVGTSAWRHIAIAISNRYLNKAFGEDVAGEGEVDDDEDGTADNIWDLQAAHSTHVAGLVYARELQQGTFGTAARRDRFRAVSRAWHRFFGLGAEDREGGPAVTGKRKADMFDSVREEARFRRFARLQRVDIQGQLRVMMGPEAQFRGMQEQVIRAIVRGESPIVQVGGTGEGKSMSFMLPAFCSPDGVTVVVVPLVALRDDLRGRCERSGIAAHVWQAQGPNRAASIVFVTPESAVTHGFRSFVNRLQARAQLDRVFVDECHAVLDSDRTFRPQMGELGTALQEIGVQVVFLTATLAPADAGEFYARMRLDARRVRLFRSRTTRRNIGYRVRAVRAREEEDGEVQRV</sequence>
<dbReference type="GO" id="GO:0005524">
    <property type="term" value="F:ATP binding"/>
    <property type="evidence" value="ECO:0007669"/>
    <property type="project" value="InterPro"/>
</dbReference>
<dbReference type="PANTHER" id="PTHR13710:SF154">
    <property type="entry name" value="RECQ HELICASE, PUTATIVE (AFU_ORTHOLOGUE AFUA_6G14720)-RELATED"/>
    <property type="match status" value="1"/>
</dbReference>
<dbReference type="GO" id="GO:0043138">
    <property type="term" value="F:3'-5' DNA helicase activity"/>
    <property type="evidence" value="ECO:0007669"/>
    <property type="project" value="TreeGrafter"/>
</dbReference>
<dbReference type="GO" id="GO:0009378">
    <property type="term" value="F:four-way junction helicase activity"/>
    <property type="evidence" value="ECO:0007669"/>
    <property type="project" value="TreeGrafter"/>
</dbReference>
<reference evidence="3" key="2">
    <citation type="submission" date="2023-05" db="EMBL/GenBank/DDBJ databases">
        <authorList>
            <consortium name="Lawrence Berkeley National Laboratory"/>
            <person name="Steindorff A."/>
            <person name="Hensen N."/>
            <person name="Bonometti L."/>
            <person name="Westerberg I."/>
            <person name="Brannstrom I.O."/>
            <person name="Guillou S."/>
            <person name="Cros-Aarteil S."/>
            <person name="Calhoun S."/>
            <person name="Haridas S."/>
            <person name="Kuo A."/>
            <person name="Mondo S."/>
            <person name="Pangilinan J."/>
            <person name="Riley R."/>
            <person name="Labutti K."/>
            <person name="Andreopoulos B."/>
            <person name="Lipzen A."/>
            <person name="Chen C."/>
            <person name="Yanf M."/>
            <person name="Daum C."/>
            <person name="Ng V."/>
            <person name="Clum A."/>
            <person name="Ohm R."/>
            <person name="Martin F."/>
            <person name="Silar P."/>
            <person name="Natvig D."/>
            <person name="Lalanne C."/>
            <person name="Gautier V."/>
            <person name="Ament-Velasquez S.L."/>
            <person name="Kruys A."/>
            <person name="Hutchinson M.I."/>
            <person name="Powell A.J."/>
            <person name="Barry K."/>
            <person name="Miller A.N."/>
            <person name="Grigoriev I.V."/>
            <person name="Debuchy R."/>
            <person name="Gladieux P."/>
            <person name="Thoren M.H."/>
            <person name="Johannesson H."/>
        </authorList>
    </citation>
    <scope>NUCLEOTIDE SEQUENCE</scope>
    <source>
        <strain evidence="3">CBS 532.94</strain>
    </source>
</reference>
<accession>A0AAN7H5P8</accession>
<dbReference type="AlphaFoldDB" id="A0AAN7H5P8"/>
<feature type="non-terminal residue" evidence="3">
    <location>
        <position position="525"/>
    </location>
</feature>
<keyword evidence="3" id="KW-0067">ATP-binding</keyword>
<organism evidence="3 4">
    <name type="scientific">Achaetomium macrosporum</name>
    <dbReference type="NCBI Taxonomy" id="79813"/>
    <lineage>
        <taxon>Eukaryota</taxon>
        <taxon>Fungi</taxon>
        <taxon>Dikarya</taxon>
        <taxon>Ascomycota</taxon>
        <taxon>Pezizomycotina</taxon>
        <taxon>Sordariomycetes</taxon>
        <taxon>Sordariomycetidae</taxon>
        <taxon>Sordariales</taxon>
        <taxon>Chaetomiaceae</taxon>
        <taxon>Achaetomium</taxon>
    </lineage>
</organism>
<feature type="domain" description="Helicase ATP-binding" evidence="2">
    <location>
        <begin position="332"/>
        <end position="492"/>
    </location>
</feature>
<proteinExistence type="inferred from homology"/>
<keyword evidence="3" id="KW-0547">Nucleotide-binding</keyword>
<dbReference type="Gene3D" id="3.40.50.300">
    <property type="entry name" value="P-loop containing nucleotide triphosphate hydrolases"/>
    <property type="match status" value="1"/>
</dbReference>
<protein>
    <submittedName>
        <fullName evidence="3">DEAD-like helicase</fullName>
    </submittedName>
</protein>
<dbReference type="Pfam" id="PF00270">
    <property type="entry name" value="DEAD"/>
    <property type="match status" value="1"/>
</dbReference>
<dbReference type="PROSITE" id="PS51192">
    <property type="entry name" value="HELICASE_ATP_BIND_1"/>
    <property type="match status" value="1"/>
</dbReference>
<dbReference type="Proteomes" id="UP001303760">
    <property type="component" value="Unassembled WGS sequence"/>
</dbReference>
<name>A0AAN7H5P8_9PEZI</name>
<dbReference type="PANTHER" id="PTHR13710">
    <property type="entry name" value="DNA HELICASE RECQ FAMILY MEMBER"/>
    <property type="match status" value="1"/>
</dbReference>
<dbReference type="EMBL" id="MU860996">
    <property type="protein sequence ID" value="KAK4232713.1"/>
    <property type="molecule type" value="Genomic_DNA"/>
</dbReference>
<comment type="caution">
    <text evidence="3">The sequence shown here is derived from an EMBL/GenBank/DDBJ whole genome shotgun (WGS) entry which is preliminary data.</text>
</comment>
<feature type="non-terminal residue" evidence="3">
    <location>
        <position position="1"/>
    </location>
</feature>
<dbReference type="GO" id="GO:0003676">
    <property type="term" value="F:nucleic acid binding"/>
    <property type="evidence" value="ECO:0007669"/>
    <property type="project" value="InterPro"/>
</dbReference>
<dbReference type="SUPFAM" id="SSF52540">
    <property type="entry name" value="P-loop containing nucleoside triphosphate hydrolases"/>
    <property type="match status" value="1"/>
</dbReference>
<keyword evidence="4" id="KW-1185">Reference proteome</keyword>
<dbReference type="GO" id="GO:0005737">
    <property type="term" value="C:cytoplasm"/>
    <property type="evidence" value="ECO:0007669"/>
    <property type="project" value="TreeGrafter"/>
</dbReference>
<evidence type="ECO:0000313" key="4">
    <source>
        <dbReference type="Proteomes" id="UP001303760"/>
    </source>
</evidence>
<dbReference type="GO" id="GO:0000724">
    <property type="term" value="P:double-strand break repair via homologous recombination"/>
    <property type="evidence" value="ECO:0007669"/>
    <property type="project" value="TreeGrafter"/>
</dbReference>
<evidence type="ECO:0000313" key="3">
    <source>
        <dbReference type="EMBL" id="KAK4232713.1"/>
    </source>
</evidence>